<keyword evidence="6" id="KW-0503">Monooxygenase</keyword>
<dbReference type="GO" id="GO:0020037">
    <property type="term" value="F:heme binding"/>
    <property type="evidence" value="ECO:0007669"/>
    <property type="project" value="InterPro"/>
</dbReference>
<dbReference type="SUPFAM" id="SSF48264">
    <property type="entry name" value="Cytochrome P450"/>
    <property type="match status" value="1"/>
</dbReference>
<dbReference type="GO" id="GO:0042448">
    <property type="term" value="P:progesterone metabolic process"/>
    <property type="evidence" value="ECO:0007669"/>
    <property type="project" value="TreeGrafter"/>
</dbReference>
<dbReference type="Proteomes" id="UP001152795">
    <property type="component" value="Unassembled WGS sequence"/>
</dbReference>
<dbReference type="OrthoDB" id="3934656at2759"/>
<dbReference type="Pfam" id="PF00067">
    <property type="entry name" value="p450"/>
    <property type="match status" value="1"/>
</dbReference>
<dbReference type="GO" id="GO:0016829">
    <property type="term" value="F:lyase activity"/>
    <property type="evidence" value="ECO:0007669"/>
    <property type="project" value="UniProtKB-KW"/>
</dbReference>
<comment type="similarity">
    <text evidence="1">Belongs to the cytochrome P450 family.</text>
</comment>
<dbReference type="EMBL" id="CACRXK020006646">
    <property type="protein sequence ID" value="CAB4010000.1"/>
    <property type="molecule type" value="Genomic_DNA"/>
</dbReference>
<dbReference type="GO" id="GO:0042446">
    <property type="term" value="P:hormone biosynthetic process"/>
    <property type="evidence" value="ECO:0007669"/>
    <property type="project" value="TreeGrafter"/>
</dbReference>
<accession>A0A6S7I2H7</accession>
<protein>
    <submittedName>
        <fullName evidence="7">Steroid 17-alpha-hydroxylase 17,20 lyase-like</fullName>
    </submittedName>
</protein>
<evidence type="ECO:0000256" key="3">
    <source>
        <dbReference type="ARBA" id="ARBA00022723"/>
    </source>
</evidence>
<dbReference type="InterPro" id="IPR001128">
    <property type="entry name" value="Cyt_P450"/>
</dbReference>
<evidence type="ECO:0000313" key="7">
    <source>
        <dbReference type="EMBL" id="CAB4010000.1"/>
    </source>
</evidence>
<dbReference type="GO" id="GO:0005506">
    <property type="term" value="F:iron ion binding"/>
    <property type="evidence" value="ECO:0007669"/>
    <property type="project" value="InterPro"/>
</dbReference>
<dbReference type="AlphaFoldDB" id="A0A6S7I2H7"/>
<sequence>MVLEILILIAIFYVSWFYMSTYTVRRKLPIGPLPLPLVGNWHQVGSDIPFSLENLRRKFGDLYTISLPIGTFLILNNAELMQEALVTRKDDFSGRVDESQFPYNVLFENKDIGFTSNSKPYMIRRKVFSNALHVFGEGKNLAKERLYNASENLLQKIGKTSGRPFSMKEYLGKTTMIILCEWLVGKQYNYDEPILDKLIEFNEVFAIVIRPGNSHHFLPFLRFFPTPYMNYLRKVLNIRDEFCGGQLQYHLETYKDGIIRDITDAFIAQYDKEFEKENANDIGSGYNVSILPGLRDMTVTIRGVQNLFDRKRVFLQYSINI</sequence>
<comment type="caution">
    <text evidence="7">The sequence shown here is derived from an EMBL/GenBank/DDBJ whole genome shotgun (WGS) entry which is preliminary data.</text>
</comment>
<dbReference type="GO" id="GO:0004508">
    <property type="term" value="F:steroid 17-alpha-monooxygenase activity"/>
    <property type="evidence" value="ECO:0007669"/>
    <property type="project" value="TreeGrafter"/>
</dbReference>
<keyword evidence="3" id="KW-0479">Metal-binding</keyword>
<name>A0A6S7I2H7_PARCT</name>
<evidence type="ECO:0000256" key="6">
    <source>
        <dbReference type="ARBA" id="ARBA00023033"/>
    </source>
</evidence>
<evidence type="ECO:0000256" key="4">
    <source>
        <dbReference type="ARBA" id="ARBA00023002"/>
    </source>
</evidence>
<evidence type="ECO:0000313" key="8">
    <source>
        <dbReference type="Proteomes" id="UP001152795"/>
    </source>
</evidence>
<keyword evidence="4" id="KW-0560">Oxidoreductase</keyword>
<dbReference type="PANTHER" id="PTHR24289">
    <property type="entry name" value="STEROID 17-ALPHA-HYDROXYLASE/17,20 LYASE"/>
    <property type="match status" value="1"/>
</dbReference>
<reference evidence="7" key="1">
    <citation type="submission" date="2020-04" db="EMBL/GenBank/DDBJ databases">
        <authorList>
            <person name="Alioto T."/>
            <person name="Alioto T."/>
            <person name="Gomez Garrido J."/>
        </authorList>
    </citation>
    <scope>NUCLEOTIDE SEQUENCE</scope>
    <source>
        <strain evidence="7">A484AB</strain>
    </source>
</reference>
<evidence type="ECO:0000256" key="5">
    <source>
        <dbReference type="ARBA" id="ARBA00023004"/>
    </source>
</evidence>
<proteinExistence type="inferred from homology"/>
<dbReference type="InterPro" id="IPR036396">
    <property type="entry name" value="Cyt_P450_sf"/>
</dbReference>
<gene>
    <name evidence="7" type="ORF">PACLA_8A019455</name>
</gene>
<dbReference type="Gene3D" id="1.10.630.10">
    <property type="entry name" value="Cytochrome P450"/>
    <property type="match status" value="1"/>
</dbReference>
<keyword evidence="2" id="KW-0349">Heme</keyword>
<evidence type="ECO:0000256" key="2">
    <source>
        <dbReference type="ARBA" id="ARBA00022617"/>
    </source>
</evidence>
<organism evidence="7 8">
    <name type="scientific">Paramuricea clavata</name>
    <name type="common">Red gorgonian</name>
    <name type="synonym">Violescent sea-whip</name>
    <dbReference type="NCBI Taxonomy" id="317549"/>
    <lineage>
        <taxon>Eukaryota</taxon>
        <taxon>Metazoa</taxon>
        <taxon>Cnidaria</taxon>
        <taxon>Anthozoa</taxon>
        <taxon>Octocorallia</taxon>
        <taxon>Malacalcyonacea</taxon>
        <taxon>Plexauridae</taxon>
        <taxon>Paramuricea</taxon>
    </lineage>
</organism>
<keyword evidence="7" id="KW-0456">Lyase</keyword>
<dbReference type="PANTHER" id="PTHR24289:SF1">
    <property type="entry name" value="STEROID 17-ALPHA-HYDROXYLASE_17,20 LYASE"/>
    <property type="match status" value="1"/>
</dbReference>
<keyword evidence="5" id="KW-0408">Iron</keyword>
<evidence type="ECO:0000256" key="1">
    <source>
        <dbReference type="ARBA" id="ARBA00010617"/>
    </source>
</evidence>
<dbReference type="InterPro" id="IPR002401">
    <property type="entry name" value="Cyt_P450_E_grp-I"/>
</dbReference>
<keyword evidence="8" id="KW-1185">Reference proteome</keyword>
<dbReference type="PRINTS" id="PR00463">
    <property type="entry name" value="EP450I"/>
</dbReference>